<keyword evidence="3" id="KW-0732">Signal</keyword>
<keyword evidence="2" id="KW-1133">Transmembrane helix</keyword>
<feature type="region of interest" description="Disordered" evidence="1">
    <location>
        <begin position="157"/>
        <end position="257"/>
    </location>
</feature>
<protein>
    <submittedName>
        <fullName evidence="4">Uncharacterized protein</fullName>
    </submittedName>
</protein>
<accession>A0A4Z1NY75</accession>
<evidence type="ECO:0000256" key="1">
    <source>
        <dbReference type="SAM" id="MobiDB-lite"/>
    </source>
</evidence>
<dbReference type="Proteomes" id="UP000298493">
    <property type="component" value="Unassembled WGS sequence"/>
</dbReference>
<name>A0A4Z1NY75_9PEZI</name>
<feature type="compositionally biased region" description="Polar residues" evidence="1">
    <location>
        <begin position="234"/>
        <end position="257"/>
    </location>
</feature>
<feature type="compositionally biased region" description="Polar residues" evidence="1">
    <location>
        <begin position="66"/>
        <end position="84"/>
    </location>
</feature>
<dbReference type="OrthoDB" id="4775599at2759"/>
<feature type="region of interest" description="Disordered" evidence="1">
    <location>
        <begin position="61"/>
        <end position="92"/>
    </location>
</feature>
<evidence type="ECO:0000313" key="4">
    <source>
        <dbReference type="EMBL" id="TID16469.1"/>
    </source>
</evidence>
<reference evidence="4 5" key="1">
    <citation type="submission" date="2019-04" db="EMBL/GenBank/DDBJ databases">
        <title>High contiguity whole genome sequence and gene annotation resource for two Venturia nashicola isolates.</title>
        <authorList>
            <person name="Prokchorchik M."/>
            <person name="Won K."/>
            <person name="Lee Y."/>
            <person name="Choi E.D."/>
            <person name="Segonzac C."/>
            <person name="Sohn K.H."/>
        </authorList>
    </citation>
    <scope>NUCLEOTIDE SEQUENCE [LARGE SCALE GENOMIC DNA]</scope>
    <source>
        <strain evidence="4 5">PRI2</strain>
    </source>
</reference>
<feature type="compositionally biased region" description="Basic and acidic residues" evidence="1">
    <location>
        <begin position="157"/>
        <end position="172"/>
    </location>
</feature>
<gene>
    <name evidence="4" type="ORF">E6O75_ATG11587</name>
</gene>
<evidence type="ECO:0000256" key="2">
    <source>
        <dbReference type="SAM" id="Phobius"/>
    </source>
</evidence>
<feature type="signal peptide" evidence="3">
    <location>
        <begin position="1"/>
        <end position="30"/>
    </location>
</feature>
<feature type="chain" id="PRO_5021255205" evidence="3">
    <location>
        <begin position="31"/>
        <end position="257"/>
    </location>
</feature>
<keyword evidence="2" id="KW-0472">Membrane</keyword>
<evidence type="ECO:0000256" key="3">
    <source>
        <dbReference type="SAM" id="SignalP"/>
    </source>
</evidence>
<keyword evidence="5" id="KW-1185">Reference proteome</keyword>
<organism evidence="4 5">
    <name type="scientific">Venturia nashicola</name>
    <dbReference type="NCBI Taxonomy" id="86259"/>
    <lineage>
        <taxon>Eukaryota</taxon>
        <taxon>Fungi</taxon>
        <taxon>Dikarya</taxon>
        <taxon>Ascomycota</taxon>
        <taxon>Pezizomycotina</taxon>
        <taxon>Dothideomycetes</taxon>
        <taxon>Pleosporomycetidae</taxon>
        <taxon>Venturiales</taxon>
        <taxon>Venturiaceae</taxon>
        <taxon>Venturia</taxon>
    </lineage>
</organism>
<dbReference type="EMBL" id="SNSC02000018">
    <property type="protein sequence ID" value="TID16469.1"/>
    <property type="molecule type" value="Genomic_DNA"/>
</dbReference>
<feature type="transmembrane region" description="Helical" evidence="2">
    <location>
        <begin position="101"/>
        <end position="120"/>
    </location>
</feature>
<dbReference type="AlphaFoldDB" id="A0A4Z1NY75"/>
<keyword evidence="2" id="KW-0812">Transmembrane</keyword>
<feature type="compositionally biased region" description="Polar residues" evidence="1">
    <location>
        <begin position="200"/>
        <end position="212"/>
    </location>
</feature>
<proteinExistence type="predicted"/>
<evidence type="ECO:0000313" key="5">
    <source>
        <dbReference type="Proteomes" id="UP000298493"/>
    </source>
</evidence>
<sequence length="257" mass="28208">MELPSRSRRVQRSLLQPILLVLTTLAPTFAAQSTAQTQPAPTTFFTVPSTTNATAAATTSAYRPQGSDNAPNTLQNPNAGNNVPSSDQDDSDDPRSGLLNYYFVFLALFICLLVMGIYFLHKRQRARKQAFRNSGENALARDLDGWTGGPRRWIVGHRREESRNTSGSREEEGLNEFGEAPPPYIQATKTPNEQERVEEGSQTQVQIPLNTLSRHESERSATGKPPEYGEVVEEQSSGTMRDGSTASATSNNVAPRP</sequence>
<comment type="caution">
    <text evidence="4">The sequence shown here is derived from an EMBL/GenBank/DDBJ whole genome shotgun (WGS) entry which is preliminary data.</text>
</comment>